<evidence type="ECO:0000313" key="6">
    <source>
        <dbReference type="EMBL" id="KAH3717762.1"/>
    </source>
</evidence>
<dbReference type="GO" id="GO:0008270">
    <property type="term" value="F:zinc ion binding"/>
    <property type="evidence" value="ECO:0007669"/>
    <property type="project" value="UniProtKB-KW"/>
</dbReference>
<dbReference type="Pfam" id="PF02892">
    <property type="entry name" value="zf-BED"/>
    <property type="match status" value="1"/>
</dbReference>
<dbReference type="Proteomes" id="UP000828390">
    <property type="component" value="Unassembled WGS sequence"/>
</dbReference>
<evidence type="ECO:0000256" key="2">
    <source>
        <dbReference type="ARBA" id="ARBA00022771"/>
    </source>
</evidence>
<feature type="domain" description="BED-type" evidence="5">
    <location>
        <begin position="3"/>
        <end position="54"/>
    </location>
</feature>
<evidence type="ECO:0000256" key="1">
    <source>
        <dbReference type="ARBA" id="ARBA00022723"/>
    </source>
</evidence>
<sequence>MPPLPSEVWKHFRKSADKSTASCLLCSATIQLHGGTSNLRNHVKFKHPSVDNNKASPDVAKQQTLHQVFAPRPSSSETINQALANFVVQAYVPMIYSADRTRNCE</sequence>
<evidence type="ECO:0000313" key="7">
    <source>
        <dbReference type="Proteomes" id="UP000828390"/>
    </source>
</evidence>
<dbReference type="SMART" id="SM00614">
    <property type="entry name" value="ZnF_BED"/>
    <property type="match status" value="1"/>
</dbReference>
<dbReference type="InterPro" id="IPR003656">
    <property type="entry name" value="Znf_BED"/>
</dbReference>
<keyword evidence="1" id="KW-0479">Metal-binding</keyword>
<dbReference type="PROSITE" id="PS50808">
    <property type="entry name" value="ZF_BED"/>
    <property type="match status" value="1"/>
</dbReference>
<dbReference type="SUPFAM" id="SSF57667">
    <property type="entry name" value="beta-beta-alpha zinc fingers"/>
    <property type="match status" value="1"/>
</dbReference>
<name>A0A9D4C5F8_DREPO</name>
<keyword evidence="2 4" id="KW-0863">Zinc-finger</keyword>
<keyword evidence="3" id="KW-0862">Zinc</keyword>
<gene>
    <name evidence="6" type="ORF">DPMN_060558</name>
</gene>
<proteinExistence type="predicted"/>
<reference evidence="6" key="1">
    <citation type="journal article" date="2019" name="bioRxiv">
        <title>The Genome of the Zebra Mussel, Dreissena polymorpha: A Resource for Invasive Species Research.</title>
        <authorList>
            <person name="McCartney M.A."/>
            <person name="Auch B."/>
            <person name="Kono T."/>
            <person name="Mallez S."/>
            <person name="Zhang Y."/>
            <person name="Obille A."/>
            <person name="Becker A."/>
            <person name="Abrahante J.E."/>
            <person name="Garbe J."/>
            <person name="Badalamenti J.P."/>
            <person name="Herman A."/>
            <person name="Mangelson H."/>
            <person name="Liachko I."/>
            <person name="Sullivan S."/>
            <person name="Sone E.D."/>
            <person name="Koren S."/>
            <person name="Silverstein K.A.T."/>
            <person name="Beckman K.B."/>
            <person name="Gohl D.M."/>
        </authorList>
    </citation>
    <scope>NUCLEOTIDE SEQUENCE</scope>
    <source>
        <strain evidence="6">Duluth1</strain>
        <tissue evidence="6">Whole animal</tissue>
    </source>
</reference>
<organism evidence="6 7">
    <name type="scientific">Dreissena polymorpha</name>
    <name type="common">Zebra mussel</name>
    <name type="synonym">Mytilus polymorpha</name>
    <dbReference type="NCBI Taxonomy" id="45954"/>
    <lineage>
        <taxon>Eukaryota</taxon>
        <taxon>Metazoa</taxon>
        <taxon>Spiralia</taxon>
        <taxon>Lophotrochozoa</taxon>
        <taxon>Mollusca</taxon>
        <taxon>Bivalvia</taxon>
        <taxon>Autobranchia</taxon>
        <taxon>Heteroconchia</taxon>
        <taxon>Euheterodonta</taxon>
        <taxon>Imparidentia</taxon>
        <taxon>Neoheterodontei</taxon>
        <taxon>Myida</taxon>
        <taxon>Dreissenoidea</taxon>
        <taxon>Dreissenidae</taxon>
        <taxon>Dreissena</taxon>
    </lineage>
</organism>
<accession>A0A9D4C5F8</accession>
<dbReference type="GO" id="GO:0003677">
    <property type="term" value="F:DNA binding"/>
    <property type="evidence" value="ECO:0007669"/>
    <property type="project" value="InterPro"/>
</dbReference>
<reference evidence="6" key="2">
    <citation type="submission" date="2020-11" db="EMBL/GenBank/DDBJ databases">
        <authorList>
            <person name="McCartney M.A."/>
            <person name="Auch B."/>
            <person name="Kono T."/>
            <person name="Mallez S."/>
            <person name="Becker A."/>
            <person name="Gohl D.M."/>
            <person name="Silverstein K.A.T."/>
            <person name="Koren S."/>
            <person name="Bechman K.B."/>
            <person name="Herman A."/>
            <person name="Abrahante J.E."/>
            <person name="Garbe J."/>
        </authorList>
    </citation>
    <scope>NUCLEOTIDE SEQUENCE</scope>
    <source>
        <strain evidence="6">Duluth1</strain>
        <tissue evidence="6">Whole animal</tissue>
    </source>
</reference>
<protein>
    <recommendedName>
        <fullName evidence="5">BED-type domain-containing protein</fullName>
    </recommendedName>
</protein>
<keyword evidence="7" id="KW-1185">Reference proteome</keyword>
<evidence type="ECO:0000259" key="5">
    <source>
        <dbReference type="PROSITE" id="PS50808"/>
    </source>
</evidence>
<evidence type="ECO:0000256" key="3">
    <source>
        <dbReference type="ARBA" id="ARBA00022833"/>
    </source>
</evidence>
<comment type="caution">
    <text evidence="6">The sequence shown here is derived from an EMBL/GenBank/DDBJ whole genome shotgun (WGS) entry which is preliminary data.</text>
</comment>
<dbReference type="InterPro" id="IPR036236">
    <property type="entry name" value="Znf_C2H2_sf"/>
</dbReference>
<dbReference type="EMBL" id="JAIWYP010000013">
    <property type="protein sequence ID" value="KAH3717762.1"/>
    <property type="molecule type" value="Genomic_DNA"/>
</dbReference>
<dbReference type="AlphaFoldDB" id="A0A9D4C5F8"/>
<evidence type="ECO:0000256" key="4">
    <source>
        <dbReference type="PROSITE-ProRule" id="PRU00027"/>
    </source>
</evidence>